<proteinExistence type="inferred from homology"/>
<sequence length="246" mass="27261">MRDFLALRKLGLIGGMSWVSTRVYYEDINTIVQRRVNPTASAPLVMESIDFSTLYRTIGKPEWDHAAEILIDSARRLEAAGAGALVIAANSMHAVYDKVTAEVSIPVIHIADCVARRMTAKGVKRAAILGTRNVMMEDFYRERLVTQDIELLPPNMEVVEQLDTIIYDELMHGKVRRDSERALKTMITNLEKQGAEAVVMACTELDLLIDTDANILPIFDSGHIHAAAAAEWIIGDDTPATPITQD</sequence>
<dbReference type="NCBIfam" id="TIGR00035">
    <property type="entry name" value="asp_race"/>
    <property type="match status" value="1"/>
</dbReference>
<name>A0A916YYN0_9SPHN</name>
<accession>A0A916YYN0</accession>
<reference evidence="3" key="2">
    <citation type="submission" date="2020-09" db="EMBL/GenBank/DDBJ databases">
        <authorList>
            <person name="Sun Q."/>
            <person name="Zhou Y."/>
        </authorList>
    </citation>
    <scope>NUCLEOTIDE SEQUENCE</scope>
    <source>
        <strain evidence="3">CGMCC 1.15360</strain>
    </source>
</reference>
<evidence type="ECO:0000313" key="4">
    <source>
        <dbReference type="Proteomes" id="UP000612349"/>
    </source>
</evidence>
<protein>
    <submittedName>
        <fullName evidence="3">Racemase</fullName>
    </submittedName>
</protein>
<dbReference type="Proteomes" id="UP000612349">
    <property type="component" value="Unassembled WGS sequence"/>
</dbReference>
<comment type="caution">
    <text evidence="3">The sequence shown here is derived from an EMBL/GenBank/DDBJ whole genome shotgun (WGS) entry which is preliminary data.</text>
</comment>
<dbReference type="InterPro" id="IPR015942">
    <property type="entry name" value="Asp/Glu/hydantoin_racemase"/>
</dbReference>
<evidence type="ECO:0000313" key="3">
    <source>
        <dbReference type="EMBL" id="GGD67529.1"/>
    </source>
</evidence>
<evidence type="ECO:0000256" key="2">
    <source>
        <dbReference type="ARBA" id="ARBA00023235"/>
    </source>
</evidence>
<dbReference type="AlphaFoldDB" id="A0A916YYN0"/>
<gene>
    <name evidence="3" type="ORF">GCM10010990_16270</name>
</gene>
<evidence type="ECO:0000256" key="1">
    <source>
        <dbReference type="ARBA" id="ARBA00007847"/>
    </source>
</evidence>
<keyword evidence="2" id="KW-0413">Isomerase</keyword>
<dbReference type="PANTHER" id="PTHR21198:SF7">
    <property type="entry name" value="ASPARTATE-GLUTAMATE RACEMASE FAMILY"/>
    <property type="match status" value="1"/>
</dbReference>
<comment type="similarity">
    <text evidence="1">Belongs to the aspartate/glutamate racemases family.</text>
</comment>
<dbReference type="InterPro" id="IPR001920">
    <property type="entry name" value="Asp/Glu_race"/>
</dbReference>
<reference evidence="3" key="1">
    <citation type="journal article" date="2014" name="Int. J. Syst. Evol. Microbiol.">
        <title>Complete genome sequence of Corynebacterium casei LMG S-19264T (=DSM 44701T), isolated from a smear-ripened cheese.</title>
        <authorList>
            <consortium name="US DOE Joint Genome Institute (JGI-PGF)"/>
            <person name="Walter F."/>
            <person name="Albersmeier A."/>
            <person name="Kalinowski J."/>
            <person name="Ruckert C."/>
        </authorList>
    </citation>
    <scope>NUCLEOTIDE SEQUENCE</scope>
    <source>
        <strain evidence="3">CGMCC 1.15360</strain>
    </source>
</reference>
<dbReference type="InterPro" id="IPR004380">
    <property type="entry name" value="Asp_race"/>
</dbReference>
<dbReference type="GO" id="GO:0047661">
    <property type="term" value="F:amino-acid racemase activity"/>
    <property type="evidence" value="ECO:0007669"/>
    <property type="project" value="InterPro"/>
</dbReference>
<dbReference type="Pfam" id="PF01177">
    <property type="entry name" value="Asp_Glu_race"/>
    <property type="match status" value="1"/>
</dbReference>
<dbReference type="EMBL" id="BMIP01000003">
    <property type="protein sequence ID" value="GGD67529.1"/>
    <property type="molecule type" value="Genomic_DNA"/>
</dbReference>
<keyword evidence="4" id="KW-1185">Reference proteome</keyword>
<organism evidence="3 4">
    <name type="scientific">Croceicoccus mobilis</name>
    <dbReference type="NCBI Taxonomy" id="1703339"/>
    <lineage>
        <taxon>Bacteria</taxon>
        <taxon>Pseudomonadati</taxon>
        <taxon>Pseudomonadota</taxon>
        <taxon>Alphaproteobacteria</taxon>
        <taxon>Sphingomonadales</taxon>
        <taxon>Erythrobacteraceae</taxon>
        <taxon>Croceicoccus</taxon>
    </lineage>
</organism>
<dbReference type="Gene3D" id="3.40.50.1860">
    <property type="match status" value="2"/>
</dbReference>
<dbReference type="PANTHER" id="PTHR21198">
    <property type="entry name" value="GLUTAMATE RACEMASE"/>
    <property type="match status" value="1"/>
</dbReference>
<dbReference type="SUPFAM" id="SSF53681">
    <property type="entry name" value="Aspartate/glutamate racemase"/>
    <property type="match status" value="2"/>
</dbReference>